<feature type="compositionally biased region" description="Basic and acidic residues" evidence="1">
    <location>
        <begin position="38"/>
        <end position="51"/>
    </location>
</feature>
<evidence type="ECO:0000256" key="1">
    <source>
        <dbReference type="SAM" id="MobiDB-lite"/>
    </source>
</evidence>
<evidence type="ECO:0000313" key="2">
    <source>
        <dbReference type="EMBL" id="MFD2679273.1"/>
    </source>
</evidence>
<dbReference type="EMBL" id="JBHUMF010000002">
    <property type="protein sequence ID" value="MFD2679273.1"/>
    <property type="molecule type" value="Genomic_DNA"/>
</dbReference>
<evidence type="ECO:0000313" key="3">
    <source>
        <dbReference type="Proteomes" id="UP001597506"/>
    </source>
</evidence>
<sequence>MKKKVIRCLLVMVVLSLMIFIINFQSKINSTEPISNDTKAEDTKDDLDQQRGESFTNTNEVIAPKEKKTIINGEEGELSSANEEVNKKTINYPETPRKKTEHSTKKEVNEEKQIAPLPSPPIEKLDSPSLTYQEIMNLTDNKYTQFLQRFYEIGKEYSWDKNENPADKEIMKKELSSLITADFFNTKIQPYDSFYCSCDVSVFLPIDVHARFQVLEQTENFIKVNTVSLATVLRGGHTIELGLKKSEDNHWKLDSLQDTHYFQQPLNLTWEEAKNWIKKEEGKSAILVKEIYLTSPVGYDDSKKEIITAKVKHYLLEYEGETKQYTFSSNSGLKYEYTPGEVKTNTENNE</sequence>
<comment type="caution">
    <text evidence="2">The sequence shown here is derived from an EMBL/GenBank/DDBJ whole genome shotgun (WGS) entry which is preliminary data.</text>
</comment>
<keyword evidence="3" id="KW-1185">Reference proteome</keyword>
<proteinExistence type="predicted"/>
<feature type="compositionally biased region" description="Basic and acidic residues" evidence="1">
    <location>
        <begin position="95"/>
        <end position="113"/>
    </location>
</feature>
<accession>A0ABW5RKS1</accession>
<reference evidence="3" key="1">
    <citation type="journal article" date="2019" name="Int. J. Syst. Evol. Microbiol.">
        <title>The Global Catalogue of Microorganisms (GCM) 10K type strain sequencing project: providing services to taxonomists for standard genome sequencing and annotation.</title>
        <authorList>
            <consortium name="The Broad Institute Genomics Platform"/>
            <consortium name="The Broad Institute Genome Sequencing Center for Infectious Disease"/>
            <person name="Wu L."/>
            <person name="Ma J."/>
        </authorList>
    </citation>
    <scope>NUCLEOTIDE SEQUENCE [LARGE SCALE GENOMIC DNA]</scope>
    <source>
        <strain evidence="3">KCTC 3913</strain>
    </source>
</reference>
<gene>
    <name evidence="2" type="ORF">ACFSUL_00755</name>
</gene>
<dbReference type="RefSeq" id="WP_377931779.1">
    <property type="nucleotide sequence ID" value="NZ_JBHUMF010000002.1"/>
</dbReference>
<dbReference type="Proteomes" id="UP001597506">
    <property type="component" value="Unassembled WGS sequence"/>
</dbReference>
<name>A0ABW5RKS1_9BACI</name>
<feature type="region of interest" description="Disordered" evidence="1">
    <location>
        <begin position="31"/>
        <end position="123"/>
    </location>
</feature>
<organism evidence="2 3">
    <name type="scientific">Bacillus seohaeanensis</name>
    <dbReference type="NCBI Taxonomy" id="284580"/>
    <lineage>
        <taxon>Bacteria</taxon>
        <taxon>Bacillati</taxon>
        <taxon>Bacillota</taxon>
        <taxon>Bacilli</taxon>
        <taxon>Bacillales</taxon>
        <taxon>Bacillaceae</taxon>
        <taxon>Bacillus</taxon>
    </lineage>
</organism>
<protein>
    <submittedName>
        <fullName evidence="2">Uncharacterized protein</fullName>
    </submittedName>
</protein>